<keyword evidence="1" id="KW-0614">Plasmid</keyword>
<dbReference type="EMBL" id="KX029332">
    <property type="protein sequence ID" value="APD70747.1"/>
    <property type="molecule type" value="Genomic_DNA"/>
</dbReference>
<geneLocation type="plasmid" evidence="1">
    <name>unnamed</name>
</geneLocation>
<protein>
    <submittedName>
        <fullName evidence="1">Uncharacterized protein</fullName>
    </submittedName>
</protein>
<organism evidence="1">
    <name type="scientific">Klebsiella pneumoniae</name>
    <dbReference type="NCBI Taxonomy" id="573"/>
    <lineage>
        <taxon>Bacteria</taxon>
        <taxon>Pseudomonadati</taxon>
        <taxon>Pseudomonadota</taxon>
        <taxon>Gammaproteobacteria</taxon>
        <taxon>Enterobacterales</taxon>
        <taxon>Enterobacteriaceae</taxon>
        <taxon>Klebsiella/Raoultella group</taxon>
        <taxon>Klebsiella</taxon>
        <taxon>Klebsiella pneumoniae complex</taxon>
    </lineage>
</organism>
<proteinExistence type="predicted"/>
<name>A0A1J0QZS1_KLEPN</name>
<reference evidence="1" key="1">
    <citation type="submission" date="2016-04" db="EMBL/GenBank/DDBJ databases">
        <title>Complete sequences of multidrug resistance plasmids bearing rmtG16S ribosomal RNA methyltransferase genes.</title>
        <authorList>
            <person name="Bueno M.F.C."/>
            <person name="Francisco G.R."/>
            <person name="Doi Y."/>
            <person name="Garcia D.O."/>
        </authorList>
    </citation>
    <scope>NUCLEOTIDE SEQUENCE</scope>
    <source>
        <strain evidence="1">Kp84/11</strain>
        <plasmid evidence="1">unnamed</plasmid>
    </source>
</reference>
<dbReference type="AlphaFoldDB" id="A0A1J0QZS1"/>
<evidence type="ECO:0000313" key="1">
    <source>
        <dbReference type="EMBL" id="APD70747.1"/>
    </source>
</evidence>
<accession>A0A1J0QZS1</accession>
<sequence>MNLTLIIKEIPDSLTSGDMCAMLESLQSCPENISGKCK</sequence>